<evidence type="ECO:0000256" key="2">
    <source>
        <dbReference type="ARBA" id="ARBA00009634"/>
    </source>
</evidence>
<dbReference type="PROSITE" id="PS51450">
    <property type="entry name" value="LRR"/>
    <property type="match status" value="7"/>
</dbReference>
<dbReference type="OrthoDB" id="1421090at2759"/>
<dbReference type="GO" id="GO:0005886">
    <property type="term" value="C:plasma membrane"/>
    <property type="evidence" value="ECO:0007669"/>
    <property type="project" value="TreeGrafter"/>
</dbReference>
<dbReference type="PROSITE" id="PS50104">
    <property type="entry name" value="TIR"/>
    <property type="match status" value="1"/>
</dbReference>
<evidence type="ECO:0000256" key="11">
    <source>
        <dbReference type="ARBA" id="ARBA00023170"/>
    </source>
</evidence>
<keyword evidence="3" id="KW-0399">Innate immunity</keyword>
<dbReference type="GO" id="GO:0002224">
    <property type="term" value="P:toll-like receptor signaling pathway"/>
    <property type="evidence" value="ECO:0007669"/>
    <property type="project" value="TreeGrafter"/>
</dbReference>
<dbReference type="Proteomes" id="UP000261600">
    <property type="component" value="Unplaced"/>
</dbReference>
<evidence type="ECO:0000313" key="18">
    <source>
        <dbReference type="Proteomes" id="UP000261600"/>
    </source>
</evidence>
<evidence type="ECO:0000256" key="3">
    <source>
        <dbReference type="ARBA" id="ARBA00022588"/>
    </source>
</evidence>
<evidence type="ECO:0000256" key="1">
    <source>
        <dbReference type="ARBA" id="ARBA00004479"/>
    </source>
</evidence>
<dbReference type="GO" id="GO:0038023">
    <property type="term" value="F:signaling receptor activity"/>
    <property type="evidence" value="ECO:0007669"/>
    <property type="project" value="TreeGrafter"/>
</dbReference>
<evidence type="ECO:0000256" key="14">
    <source>
        <dbReference type="SAM" id="Phobius"/>
    </source>
</evidence>
<proteinExistence type="inferred from homology"/>
<keyword evidence="7" id="KW-0677">Repeat</keyword>
<dbReference type="GeneID" id="109954625"/>
<feature type="chain" id="PRO_5018605008" description="TIR domain-containing protein" evidence="15">
    <location>
        <begin position="24"/>
        <end position="979"/>
    </location>
</feature>
<dbReference type="InterPro" id="IPR003591">
    <property type="entry name" value="Leu-rich_rpt_typical-subtyp"/>
</dbReference>
<dbReference type="Gene3D" id="3.40.50.10140">
    <property type="entry name" value="Toll/interleukin-1 receptor homology (TIR) domain"/>
    <property type="match status" value="1"/>
</dbReference>
<evidence type="ECO:0000256" key="4">
    <source>
        <dbReference type="ARBA" id="ARBA00022614"/>
    </source>
</evidence>
<dbReference type="Ensembl" id="ENSMALT00000020942.1">
    <property type="protein sequence ID" value="ENSMALP00000020543.1"/>
    <property type="gene ID" value="ENSMALG00000014367.1"/>
</dbReference>
<keyword evidence="10 14" id="KW-0472">Membrane</keyword>
<dbReference type="InterPro" id="IPR035897">
    <property type="entry name" value="Toll_tir_struct_dom_sf"/>
</dbReference>
<evidence type="ECO:0000256" key="12">
    <source>
        <dbReference type="ARBA" id="ARBA00023180"/>
    </source>
</evidence>
<dbReference type="GO" id="GO:0006954">
    <property type="term" value="P:inflammatory response"/>
    <property type="evidence" value="ECO:0007669"/>
    <property type="project" value="UniProtKB-KW"/>
</dbReference>
<comment type="subcellular location">
    <subcellularLocation>
        <location evidence="1">Membrane</location>
        <topology evidence="1">Single-pass type I membrane protein</topology>
    </subcellularLocation>
</comment>
<dbReference type="SUPFAM" id="SSF52058">
    <property type="entry name" value="L domain-like"/>
    <property type="match status" value="2"/>
</dbReference>
<dbReference type="SUPFAM" id="SSF52200">
    <property type="entry name" value="Toll/Interleukin receptor TIR domain"/>
    <property type="match status" value="1"/>
</dbReference>
<name>A0A3Q3JKS1_MONAL</name>
<reference evidence="17" key="1">
    <citation type="submission" date="2025-08" db="UniProtKB">
        <authorList>
            <consortium name="Ensembl"/>
        </authorList>
    </citation>
    <scope>IDENTIFICATION</scope>
</reference>
<dbReference type="Pfam" id="PF13855">
    <property type="entry name" value="LRR_8"/>
    <property type="match status" value="5"/>
</dbReference>
<evidence type="ECO:0000256" key="8">
    <source>
        <dbReference type="ARBA" id="ARBA00022859"/>
    </source>
</evidence>
<keyword evidence="9 14" id="KW-1133">Transmembrane helix</keyword>
<dbReference type="InterPro" id="IPR000157">
    <property type="entry name" value="TIR_dom"/>
</dbReference>
<feature type="signal peptide" evidence="15">
    <location>
        <begin position="1"/>
        <end position="23"/>
    </location>
</feature>
<dbReference type="GO" id="GO:0045087">
    <property type="term" value="P:innate immune response"/>
    <property type="evidence" value="ECO:0007669"/>
    <property type="project" value="UniProtKB-KW"/>
</dbReference>
<evidence type="ECO:0000256" key="10">
    <source>
        <dbReference type="ARBA" id="ARBA00023136"/>
    </source>
</evidence>
<feature type="transmembrane region" description="Helical" evidence="14">
    <location>
        <begin position="742"/>
        <end position="762"/>
    </location>
</feature>
<organism evidence="17 18">
    <name type="scientific">Monopterus albus</name>
    <name type="common">Swamp eel</name>
    <dbReference type="NCBI Taxonomy" id="43700"/>
    <lineage>
        <taxon>Eukaryota</taxon>
        <taxon>Metazoa</taxon>
        <taxon>Chordata</taxon>
        <taxon>Craniata</taxon>
        <taxon>Vertebrata</taxon>
        <taxon>Euteleostomi</taxon>
        <taxon>Actinopterygii</taxon>
        <taxon>Neopterygii</taxon>
        <taxon>Teleostei</taxon>
        <taxon>Neoteleostei</taxon>
        <taxon>Acanthomorphata</taxon>
        <taxon>Anabantaria</taxon>
        <taxon>Synbranchiformes</taxon>
        <taxon>Synbranchidae</taxon>
        <taxon>Monopterus</taxon>
    </lineage>
</organism>
<keyword evidence="12" id="KW-0325">Glycoprotein</keyword>
<dbReference type="AlphaFoldDB" id="A0A3Q3JKS1"/>
<dbReference type="PANTHER" id="PTHR24365">
    <property type="entry name" value="TOLL-LIKE RECEPTOR"/>
    <property type="match status" value="1"/>
</dbReference>
<dbReference type="KEGG" id="malb:109954625"/>
<evidence type="ECO:0000313" key="17">
    <source>
        <dbReference type="Ensembl" id="ENSMALP00000020543.1"/>
    </source>
</evidence>
<dbReference type="RefSeq" id="XP_020445758.1">
    <property type="nucleotide sequence ID" value="XM_020590102.1"/>
</dbReference>
<sequence length="979" mass="112896">MATLTLQLLSLTVVLGAVQLICGYSYKNCIEDQYSRRTSFNCVRRKEQNLSAIINDLPPSVISLTICINPVWNIPNHSFVNLSNLQNLRIDHNNVRVIGQFAFQNLHQLKSLNLSYNHISELNPSVFSDLRNLTFLSLTHNKLMQLPEGIFSSLLNLDTLIMRQNFLTNFSAIADSVSRLSNLKKLDLCFNNLTSLSHSNVSLPKSLTVLYLCRNNLSTLGCKHFFLGNIHVLDLSYNSRLSTMAFQGVDLRQINYLRLRSTSVNIVEFLNKSNVNANHVDFSDTGLKNESLLTKLCKLLKTKVQRTKNLNLNANGIKNLTNTLSHCPDIIGAVTLSQNQLKTISCLSFLKRQTSIKSFSAEHNHLTSLQSCKMQKMVYFKSLEELSYRYNRILSVSYYAFYHTPNIKTLKLNINTIAFLHRKALKGLKRLETLRLDNNLLTDLFNETFEDNFNLRILNLRNNRISVIFNGTFLRLRKLNTLDLGGNKITQIQPSGLAGLTSLSKFYLDGNNLKHIDTSLYHAFQGTLTVLDLQSNQISFLDENINSPFMNLSKLSDLKMDGQRPYGLTVLPHTLFRGLHSLKSLYLTNNKIFHIAPDTFDDLTGLHFLSLDNCCVGVANLQPGIFKNLRNLTKLTAENMGIQNFSKEVFGNLTALCILQLNRNVMQSIQVNALEHLPKLHYLDIRNIPLSCTCKNNLLQNWTRYNSKVQIVYLYNLSCKQDAEHKFYNFDTNVCYIDLGEYLFFSTAAVIFLFTVIPLLYVKLYWKMKYSYYVFRSWFSEQWRKLREEEENCKYDAFISYNSSDEQWVMDQLLPNLEGKGSSFKLCLHHRDFELGRDIVDNIVSAVYSSRKTICVVSQNFLQSEWCSLEIQLASYRLFDEHRDILLLVFLEPISERQLSSYHRMRKVMLKKTYLQWPGSDCTNPRQAQDLFWNQLHRAMRTGSRLTTDENNKSEGCVNTESKESRHIETTDESYYLLP</sequence>
<feature type="domain" description="TIR" evidence="16">
    <location>
        <begin position="793"/>
        <end position="940"/>
    </location>
</feature>
<evidence type="ECO:0000256" key="6">
    <source>
        <dbReference type="ARBA" id="ARBA00022729"/>
    </source>
</evidence>
<keyword evidence="5 14" id="KW-0812">Transmembrane</keyword>
<evidence type="ECO:0000256" key="9">
    <source>
        <dbReference type="ARBA" id="ARBA00022989"/>
    </source>
</evidence>
<dbReference type="SMART" id="SM00255">
    <property type="entry name" value="TIR"/>
    <property type="match status" value="1"/>
</dbReference>
<comment type="similarity">
    <text evidence="2">Belongs to the Toll-like receptor family.</text>
</comment>
<evidence type="ECO:0000256" key="15">
    <source>
        <dbReference type="SAM" id="SignalP"/>
    </source>
</evidence>
<dbReference type="PANTHER" id="PTHR24365:SF545">
    <property type="entry name" value="TOLL-LIKE RECEPTOR 12"/>
    <property type="match status" value="1"/>
</dbReference>
<keyword evidence="4" id="KW-0433">Leucine-rich repeat</keyword>
<keyword evidence="8" id="KW-0391">Immunity</keyword>
<accession>A0A3Q3JKS1</accession>
<dbReference type="Gene3D" id="3.80.10.10">
    <property type="entry name" value="Ribonuclease Inhibitor"/>
    <property type="match status" value="4"/>
</dbReference>
<dbReference type="FunFam" id="3.80.10.10:FF:001164">
    <property type="entry name" value="GH01279p"/>
    <property type="match status" value="1"/>
</dbReference>
<evidence type="ECO:0000256" key="5">
    <source>
        <dbReference type="ARBA" id="ARBA00022692"/>
    </source>
</evidence>
<dbReference type="FunFam" id="3.40.50.10140:FF:000001">
    <property type="entry name" value="Toll-like receptor 2"/>
    <property type="match status" value="1"/>
</dbReference>
<dbReference type="Pfam" id="PF01582">
    <property type="entry name" value="TIR"/>
    <property type="match status" value="1"/>
</dbReference>
<dbReference type="InterPro" id="IPR032675">
    <property type="entry name" value="LRR_dom_sf"/>
</dbReference>
<keyword evidence="6 15" id="KW-0732">Signal</keyword>
<keyword evidence="11" id="KW-0675">Receptor</keyword>
<dbReference type="InterPro" id="IPR001611">
    <property type="entry name" value="Leu-rich_rpt"/>
</dbReference>
<reference evidence="17" key="2">
    <citation type="submission" date="2025-09" db="UniProtKB">
        <authorList>
            <consortium name="Ensembl"/>
        </authorList>
    </citation>
    <scope>IDENTIFICATION</scope>
</reference>
<evidence type="ECO:0000256" key="13">
    <source>
        <dbReference type="ARBA" id="ARBA00023198"/>
    </source>
</evidence>
<dbReference type="SMART" id="SM00369">
    <property type="entry name" value="LRR_TYP"/>
    <property type="match status" value="15"/>
</dbReference>
<evidence type="ECO:0000259" key="16">
    <source>
        <dbReference type="PROSITE" id="PS50104"/>
    </source>
</evidence>
<evidence type="ECO:0000256" key="7">
    <source>
        <dbReference type="ARBA" id="ARBA00022737"/>
    </source>
</evidence>
<keyword evidence="18" id="KW-1185">Reference proteome</keyword>
<dbReference type="SMART" id="SM00365">
    <property type="entry name" value="LRR_SD22"/>
    <property type="match status" value="7"/>
</dbReference>
<protein>
    <recommendedName>
        <fullName evidence="16">TIR domain-containing protein</fullName>
    </recommendedName>
</protein>
<dbReference type="STRING" id="43700.ENSMALP00000020543"/>
<dbReference type="CTD" id="402884"/>
<keyword evidence="13" id="KW-0395">Inflammatory response</keyword>